<evidence type="ECO:0000259" key="1">
    <source>
        <dbReference type="PROSITE" id="PS50280"/>
    </source>
</evidence>
<dbReference type="InterPro" id="IPR001214">
    <property type="entry name" value="SET_dom"/>
</dbReference>
<dbReference type="GO" id="GO:0006357">
    <property type="term" value="P:regulation of transcription by RNA polymerase II"/>
    <property type="evidence" value="ECO:0007669"/>
    <property type="project" value="TreeGrafter"/>
</dbReference>
<dbReference type="GO" id="GO:0005634">
    <property type="term" value="C:nucleus"/>
    <property type="evidence" value="ECO:0007669"/>
    <property type="project" value="TreeGrafter"/>
</dbReference>
<keyword evidence="2" id="KW-0808">Transferase</keyword>
<dbReference type="GO" id="GO:0032259">
    <property type="term" value="P:methylation"/>
    <property type="evidence" value="ECO:0007669"/>
    <property type="project" value="UniProtKB-KW"/>
</dbReference>
<name>A0A8T2MJY8_ASTMX</name>
<dbReference type="AlphaFoldDB" id="A0A8T2MJY8"/>
<dbReference type="PANTHER" id="PTHR46167:SF1">
    <property type="entry name" value="N-LYSINE METHYLTRANSFERASE KMT5A"/>
    <property type="match status" value="1"/>
</dbReference>
<dbReference type="SUPFAM" id="SSF82199">
    <property type="entry name" value="SET domain"/>
    <property type="match status" value="1"/>
</dbReference>
<dbReference type="InterPro" id="IPR051760">
    <property type="entry name" value="KMT5A"/>
</dbReference>
<reference evidence="2 3" key="1">
    <citation type="submission" date="2021-07" db="EMBL/GenBank/DDBJ databases">
        <authorList>
            <person name="Imarazene B."/>
            <person name="Zahm M."/>
            <person name="Klopp C."/>
            <person name="Cabau C."/>
            <person name="Beille S."/>
            <person name="Jouanno E."/>
            <person name="Castinel A."/>
            <person name="Lluch J."/>
            <person name="Gil L."/>
            <person name="Kuchtly C."/>
            <person name="Lopez Roques C."/>
            <person name="Donnadieu C."/>
            <person name="Parrinello H."/>
            <person name="Journot L."/>
            <person name="Du K."/>
            <person name="Schartl M."/>
            <person name="Retaux S."/>
            <person name="Guiguen Y."/>
        </authorList>
    </citation>
    <scope>NUCLEOTIDE SEQUENCE [LARGE SCALE GENOMIC DNA]</scope>
    <source>
        <strain evidence="2">Pach_M1</strain>
        <tissue evidence="2">Testis</tissue>
    </source>
</reference>
<evidence type="ECO:0000313" key="3">
    <source>
        <dbReference type="Proteomes" id="UP000752171"/>
    </source>
</evidence>
<comment type="caution">
    <text evidence="2">The sequence shown here is derived from an EMBL/GenBank/DDBJ whole genome shotgun (WGS) entry which is preliminary data.</text>
</comment>
<dbReference type="GO" id="GO:0043516">
    <property type="term" value="P:regulation of DNA damage response, signal transduction by p53 class mediator"/>
    <property type="evidence" value="ECO:0007669"/>
    <property type="project" value="TreeGrafter"/>
</dbReference>
<feature type="domain" description="SET" evidence="1">
    <location>
        <begin position="1"/>
        <end position="132"/>
    </location>
</feature>
<sequence length="148" mass="16929">MLATGLLLAVIKEGWMSSSLMLLKGSVCYGRIYKGDFVVEYRGDLISSEENERRLRVYHDALKGFMFDFIWNGKFWSIDAARDDGSLGRLVNDEHISPNCKMKRIIVDGKPHLCLFALRDITSGEEITYNYGVADCPWRTKVSIFLNH</sequence>
<organism evidence="2 3">
    <name type="scientific">Astyanax mexicanus</name>
    <name type="common">Blind cave fish</name>
    <name type="synonym">Astyanax fasciatus mexicanus</name>
    <dbReference type="NCBI Taxonomy" id="7994"/>
    <lineage>
        <taxon>Eukaryota</taxon>
        <taxon>Metazoa</taxon>
        <taxon>Chordata</taxon>
        <taxon>Craniata</taxon>
        <taxon>Vertebrata</taxon>
        <taxon>Euteleostomi</taxon>
        <taxon>Actinopterygii</taxon>
        <taxon>Neopterygii</taxon>
        <taxon>Teleostei</taxon>
        <taxon>Ostariophysi</taxon>
        <taxon>Characiformes</taxon>
        <taxon>Characoidei</taxon>
        <taxon>Acestrorhamphidae</taxon>
        <taxon>Acestrorhamphinae</taxon>
        <taxon>Astyanax</taxon>
    </lineage>
</organism>
<dbReference type="GO" id="GO:0042799">
    <property type="term" value="F:histone H4K20 methyltransferase activity"/>
    <property type="evidence" value="ECO:0007669"/>
    <property type="project" value="TreeGrafter"/>
</dbReference>
<dbReference type="Pfam" id="PF00856">
    <property type="entry name" value="SET"/>
    <property type="match status" value="1"/>
</dbReference>
<dbReference type="Proteomes" id="UP000752171">
    <property type="component" value="Unassembled WGS sequence"/>
</dbReference>
<evidence type="ECO:0000313" key="2">
    <source>
        <dbReference type="EMBL" id="KAG9282112.1"/>
    </source>
</evidence>
<dbReference type="Gene3D" id="2.170.270.10">
    <property type="entry name" value="SET domain"/>
    <property type="match status" value="1"/>
</dbReference>
<accession>A0A8T2MJY8</accession>
<dbReference type="PROSITE" id="PS50280">
    <property type="entry name" value="SET"/>
    <property type="match status" value="1"/>
</dbReference>
<keyword evidence="2" id="KW-0489">Methyltransferase</keyword>
<dbReference type="PANTHER" id="PTHR46167">
    <property type="entry name" value="N-LYSINE METHYLTRANSFERASE KMT5A"/>
    <property type="match status" value="1"/>
</dbReference>
<dbReference type="GO" id="GO:0005700">
    <property type="term" value="C:polytene chromosome"/>
    <property type="evidence" value="ECO:0007669"/>
    <property type="project" value="TreeGrafter"/>
</dbReference>
<dbReference type="SMART" id="SM00317">
    <property type="entry name" value="SET"/>
    <property type="match status" value="1"/>
</dbReference>
<protein>
    <submittedName>
        <fullName evidence="2">N-lysine methyltransferase KMT5A-A-like</fullName>
    </submittedName>
</protein>
<dbReference type="EMBL" id="JAICCE010000001">
    <property type="protein sequence ID" value="KAG9282112.1"/>
    <property type="molecule type" value="Genomic_DNA"/>
</dbReference>
<proteinExistence type="predicted"/>
<gene>
    <name evidence="2" type="primary">KMT5A</name>
    <name evidence="2" type="ORF">AMEX_G722</name>
</gene>
<dbReference type="InterPro" id="IPR046341">
    <property type="entry name" value="SET_dom_sf"/>
</dbReference>